<dbReference type="SUPFAM" id="SSF53098">
    <property type="entry name" value="Ribonuclease H-like"/>
    <property type="match status" value="1"/>
</dbReference>
<dbReference type="RefSeq" id="WP_010410789.1">
    <property type="nucleotide sequence ID" value="NZ_MCRM02000049.1"/>
</dbReference>
<gene>
    <name evidence="2" type="ORF">BES34_021610</name>
</gene>
<protein>
    <submittedName>
        <fullName evidence="2">Transposase</fullName>
    </submittedName>
</protein>
<dbReference type="PROSITE" id="PS50994">
    <property type="entry name" value="INTEGRASE"/>
    <property type="match status" value="1"/>
</dbReference>
<evidence type="ECO:0000313" key="2">
    <source>
        <dbReference type="EMBL" id="PNV71314.1"/>
    </source>
</evidence>
<evidence type="ECO:0000259" key="1">
    <source>
        <dbReference type="PROSITE" id="PS50994"/>
    </source>
</evidence>
<reference evidence="2" key="1">
    <citation type="submission" date="2018-01" db="EMBL/GenBank/DDBJ databases">
        <title>Genomic characterization of Leptospira inadai serogroup Lyme isolated from captured rat in Brazil and comparative analysis with human reference strain.</title>
        <authorList>
            <person name="Moreno L.Z."/>
            <person name="Loureiro A.P."/>
            <person name="Miraglia F."/>
            <person name="Kremer F.S."/>
            <person name="Eslabao M.R."/>
            <person name="Dellagostin O.A."/>
            <person name="Lilenbaum W."/>
            <person name="Moreno A.M."/>
        </authorList>
    </citation>
    <scope>NUCLEOTIDE SEQUENCE [LARGE SCALE GENOMIC DNA]</scope>
    <source>
        <strain evidence="2">M34/99</strain>
    </source>
</reference>
<feature type="domain" description="Integrase catalytic" evidence="1">
    <location>
        <begin position="152"/>
        <end position="329"/>
    </location>
</feature>
<dbReference type="InterPro" id="IPR036397">
    <property type="entry name" value="RNaseH_sf"/>
</dbReference>
<dbReference type="InterPro" id="IPR001584">
    <property type="entry name" value="Integrase_cat-core"/>
</dbReference>
<accession>A0ABX4YCG8</accession>
<dbReference type="Proteomes" id="UP000094669">
    <property type="component" value="Unassembled WGS sequence"/>
</dbReference>
<dbReference type="InterPro" id="IPR050900">
    <property type="entry name" value="Transposase_IS3/IS150/IS904"/>
</dbReference>
<evidence type="ECO:0000313" key="3">
    <source>
        <dbReference type="Proteomes" id="UP000094669"/>
    </source>
</evidence>
<proteinExistence type="predicted"/>
<dbReference type="PANTHER" id="PTHR46889:SF4">
    <property type="entry name" value="TRANSPOSASE INSO FOR INSERTION SEQUENCE ELEMENT IS911B-RELATED"/>
    <property type="match status" value="1"/>
</dbReference>
<dbReference type="InterPro" id="IPR012337">
    <property type="entry name" value="RNaseH-like_sf"/>
</dbReference>
<keyword evidence="3" id="KW-1185">Reference proteome</keyword>
<dbReference type="Gene3D" id="3.30.420.10">
    <property type="entry name" value="Ribonuclease H-like superfamily/Ribonuclease H"/>
    <property type="match status" value="1"/>
</dbReference>
<dbReference type="EMBL" id="MCRM02000049">
    <property type="protein sequence ID" value="PNV71314.1"/>
    <property type="molecule type" value="Genomic_DNA"/>
</dbReference>
<organism evidence="2 3">
    <name type="scientific">Leptospira inadai serovar Lyme</name>
    <dbReference type="NCBI Taxonomy" id="293084"/>
    <lineage>
        <taxon>Bacteria</taxon>
        <taxon>Pseudomonadati</taxon>
        <taxon>Spirochaetota</taxon>
        <taxon>Spirochaetia</taxon>
        <taxon>Leptospirales</taxon>
        <taxon>Leptospiraceae</taxon>
        <taxon>Leptospira</taxon>
    </lineage>
</organism>
<name>A0ABX4YCG8_9LEPT</name>
<comment type="caution">
    <text evidence="2">The sequence shown here is derived from an EMBL/GenBank/DDBJ whole genome shotgun (WGS) entry which is preliminary data.</text>
</comment>
<dbReference type="Pfam" id="PF13683">
    <property type="entry name" value="rve_3"/>
    <property type="match status" value="1"/>
</dbReference>
<dbReference type="PANTHER" id="PTHR46889">
    <property type="entry name" value="TRANSPOSASE INSF FOR INSERTION SEQUENCE IS3B-RELATED"/>
    <property type="match status" value="1"/>
</dbReference>
<sequence length="356" mass="42703">MHFELSLLLNGVLLLYFLFSLKSESRNELQVLLLKSQLTAYKRKTKQFHTKPFERIKIVLLSYILKNWRNLMILVSPETVLRWRKEKFKIFWAMISKRKKPGRPNIPWNTIKLIRKVAKENYIWGATKLHGLLHKLGYDISERTVSKYIPKRPPDPRKRLLWKQFYALHAEAMVVSDTFTLYSANFKEIFKVAFFLHVGTRQVLHFDIHTKPTTRWMRNVLKLAIRKRGNKNFHYFLSDHDPIFGKRFTKYSERVGIKHKKTTPRSPWQNCYAERWIKTCRNEFLDFFIPVNEYHLRKNLDEFIHFYNHNRTHLSLEKDTPISSPVLYKPRDGNYKLVATPVLGGLYHTYSYEKIA</sequence>